<dbReference type="Proteomes" id="UP000243308">
    <property type="component" value="Unassembled WGS sequence"/>
</dbReference>
<dbReference type="PANTHER" id="PTHR13228:SF3">
    <property type="entry name" value="CONSERVED OLIGOMERIC GOLGI COMPLEX SUBUNIT 5"/>
    <property type="match status" value="1"/>
</dbReference>
<evidence type="ECO:0000256" key="3">
    <source>
        <dbReference type="ARBA" id="ARBA00023034"/>
    </source>
</evidence>
<organism evidence="7 8">
    <name type="scientific">Podila verticillata NRRL 6337</name>
    <dbReference type="NCBI Taxonomy" id="1069443"/>
    <lineage>
        <taxon>Eukaryota</taxon>
        <taxon>Fungi</taxon>
        <taxon>Fungi incertae sedis</taxon>
        <taxon>Mucoromycota</taxon>
        <taxon>Mortierellomycotina</taxon>
        <taxon>Mortierellomycetes</taxon>
        <taxon>Mortierellales</taxon>
        <taxon>Mortierellaceae</taxon>
        <taxon>Podila</taxon>
    </lineage>
</organism>
<dbReference type="AlphaFoldDB" id="A0A086TKB5"/>
<feature type="domain" description="Conserved oligomeric Golgi complex subunit 5 helical" evidence="6">
    <location>
        <begin position="173"/>
        <end position="387"/>
    </location>
</feature>
<dbReference type="PANTHER" id="PTHR13228">
    <property type="entry name" value="CONSERVED OLIGOMERIC GOLGI COMPLEX COMPONENT 5"/>
    <property type="match status" value="1"/>
</dbReference>
<dbReference type="GO" id="GO:0006891">
    <property type="term" value="P:intra-Golgi vesicle-mediated transport"/>
    <property type="evidence" value="ECO:0007669"/>
    <property type="project" value="InterPro"/>
</dbReference>
<keyword evidence="8" id="KW-1185">Reference proteome</keyword>
<gene>
    <name evidence="7" type="ORF">MVEG_11601</name>
</gene>
<dbReference type="GO" id="GO:0017119">
    <property type="term" value="C:Golgi transport complex"/>
    <property type="evidence" value="ECO:0007669"/>
    <property type="project" value="InterPro"/>
</dbReference>
<keyword evidence="4" id="KW-0472">Membrane</keyword>
<evidence type="ECO:0000313" key="8">
    <source>
        <dbReference type="Proteomes" id="UP000243308"/>
    </source>
</evidence>
<dbReference type="InterPro" id="IPR019465">
    <property type="entry name" value="Cog5"/>
</dbReference>
<dbReference type="Pfam" id="PF20649">
    <property type="entry name" value="COG5_C"/>
    <property type="match status" value="1"/>
</dbReference>
<evidence type="ECO:0000256" key="4">
    <source>
        <dbReference type="ARBA" id="ARBA00023136"/>
    </source>
</evidence>
<keyword evidence="3" id="KW-0333">Golgi apparatus</keyword>
<evidence type="ECO:0000259" key="5">
    <source>
        <dbReference type="Pfam" id="PF10392"/>
    </source>
</evidence>
<evidence type="ECO:0000313" key="7">
    <source>
        <dbReference type="EMBL" id="KFH62392.1"/>
    </source>
</evidence>
<comment type="subcellular location">
    <subcellularLocation>
        <location evidence="1">Golgi apparatus membrane</location>
        <topology evidence="1">Peripheral membrane protein</topology>
    </subcellularLocation>
</comment>
<dbReference type="InterPro" id="IPR049176">
    <property type="entry name" value="COG5_N"/>
</dbReference>
<evidence type="ECO:0000256" key="1">
    <source>
        <dbReference type="ARBA" id="ARBA00004395"/>
    </source>
</evidence>
<accession>A0A086TKB5</accession>
<evidence type="ECO:0000259" key="6">
    <source>
        <dbReference type="Pfam" id="PF20649"/>
    </source>
</evidence>
<evidence type="ECO:0000256" key="2">
    <source>
        <dbReference type="ARBA" id="ARBA00020974"/>
    </source>
</evidence>
<protein>
    <recommendedName>
        <fullName evidence="2">Conserved oligomeric Golgi complex subunit 5</fullName>
    </recommendedName>
</protein>
<dbReference type="EMBL" id="KN042432">
    <property type="protein sequence ID" value="KFH62392.1"/>
    <property type="molecule type" value="Genomic_DNA"/>
</dbReference>
<dbReference type="Pfam" id="PF10392">
    <property type="entry name" value="COG5_N"/>
    <property type="match status" value="1"/>
</dbReference>
<name>A0A086TKB5_9FUNG</name>
<dbReference type="GO" id="GO:0000139">
    <property type="term" value="C:Golgi membrane"/>
    <property type="evidence" value="ECO:0007669"/>
    <property type="project" value="UniProtKB-SubCell"/>
</dbReference>
<dbReference type="OrthoDB" id="18786at2759"/>
<proteinExistence type="predicted"/>
<feature type="domain" description="Conserved oligomeric Golgi complex subunit 5 N-terminal" evidence="5">
    <location>
        <begin position="16"/>
        <end position="143"/>
    </location>
</feature>
<sequence>MAATISDLDSYADYDSFLVEQFDPNSHANSIIHQSAKGELDIATSLSSLSFSIESLNKQLQDQVTTHYNDLLSQAAGIRELETVLMTVKAGLKALSTSMERLSFKVKTPFEQIQTYTIQLERLQVTSEMLRRVLRFLYLSKRLEMQMPGGDLELTKAALTLSEVDTLLQESDLEGINVVDSEVRNLESVRGRIIDSADRMLQDGMSSQNQAQVGSALQVFYSLKGLDIKIMAITANLSSKLHSQIKHAVDIQSLQKEAKESGVNSSAGFIGGGVRRRDGEPSVGAAALWTSILWKRMEKLMDDMYNGCVKIYLLERVLARKRDPLTQVSFLEVVTNSMDGNIIHRFWQSLSLHLEQELRASARSSQFLLQAFVDGFPRLLNLMHEFFSRVSVHSASAASDDVQSPEVVLMLRAISSFESAHLAKVAQRSGQPAPTMGVAPRRR</sequence>
<reference evidence="7 8" key="1">
    <citation type="submission" date="2011-02" db="EMBL/GenBank/DDBJ databases">
        <title>The Genome Sequence of Mortierella verticillata NRRL 6337.</title>
        <authorList>
            <consortium name="The Broad Institute Genome Sequencing Platform"/>
            <person name="Russ C."/>
            <person name="Cuomo C."/>
            <person name="Burger G."/>
            <person name="Gray M.W."/>
            <person name="Holland P.W.H."/>
            <person name="King N."/>
            <person name="Lang F.B.F."/>
            <person name="Roger A.J."/>
            <person name="Ruiz-Trillo I."/>
            <person name="Young S.K."/>
            <person name="Zeng Q."/>
            <person name="Gargeya S."/>
            <person name="Alvarado L."/>
            <person name="Berlin A."/>
            <person name="Chapman S.B."/>
            <person name="Chen Z."/>
            <person name="Freedman E."/>
            <person name="Gellesch M."/>
            <person name="Goldberg J."/>
            <person name="Griggs A."/>
            <person name="Gujja S."/>
            <person name="Heilman E."/>
            <person name="Heiman D."/>
            <person name="Howarth C."/>
            <person name="Mehta T."/>
            <person name="Neiman D."/>
            <person name="Pearson M."/>
            <person name="Roberts A."/>
            <person name="Saif S."/>
            <person name="Shea T."/>
            <person name="Shenoy N."/>
            <person name="Sisk P."/>
            <person name="Stolte C."/>
            <person name="Sykes S."/>
            <person name="White J."/>
            <person name="Yandava C."/>
            <person name="Haas B."/>
            <person name="Nusbaum C."/>
            <person name="Birren B."/>
        </authorList>
    </citation>
    <scope>NUCLEOTIDE SEQUENCE [LARGE SCALE GENOMIC DNA]</scope>
    <source>
        <strain evidence="7 8">NRRL 6337</strain>
    </source>
</reference>
<dbReference type="InterPro" id="IPR048485">
    <property type="entry name" value="COG5_helical"/>
</dbReference>